<dbReference type="Gene3D" id="1.20.1250.20">
    <property type="entry name" value="MFS general substrate transporter like domains"/>
    <property type="match status" value="1"/>
</dbReference>
<evidence type="ECO:0000313" key="5">
    <source>
        <dbReference type="Proteomes" id="UP000265520"/>
    </source>
</evidence>
<dbReference type="GO" id="GO:0022857">
    <property type="term" value="F:transmembrane transporter activity"/>
    <property type="evidence" value="ECO:0007669"/>
    <property type="project" value="InterPro"/>
</dbReference>
<dbReference type="GO" id="GO:0016020">
    <property type="term" value="C:membrane"/>
    <property type="evidence" value="ECO:0007669"/>
    <property type="project" value="UniProtKB-SubCell"/>
</dbReference>
<dbReference type="InterPro" id="IPR020846">
    <property type="entry name" value="MFS_dom"/>
</dbReference>
<dbReference type="EMBL" id="LXQA010006538">
    <property type="protein sequence ID" value="MCH84262.1"/>
    <property type="molecule type" value="Genomic_DNA"/>
</dbReference>
<dbReference type="PANTHER" id="PTHR48020:SF35">
    <property type="entry name" value="SUGAR TRANSPORTER"/>
    <property type="match status" value="1"/>
</dbReference>
<keyword evidence="2" id="KW-0813">Transport</keyword>
<dbReference type="SUPFAM" id="SSF103473">
    <property type="entry name" value="MFS general substrate transporter"/>
    <property type="match status" value="1"/>
</dbReference>
<dbReference type="AlphaFoldDB" id="A0A392M9V4"/>
<dbReference type="InterPro" id="IPR036259">
    <property type="entry name" value="MFS_trans_sf"/>
</dbReference>
<evidence type="ECO:0000259" key="3">
    <source>
        <dbReference type="PROSITE" id="PS50850"/>
    </source>
</evidence>
<evidence type="ECO:0000313" key="4">
    <source>
        <dbReference type="EMBL" id="MCH84262.1"/>
    </source>
</evidence>
<evidence type="ECO:0000256" key="2">
    <source>
        <dbReference type="ARBA" id="ARBA00022448"/>
    </source>
</evidence>
<reference evidence="4 5" key="1">
    <citation type="journal article" date="2018" name="Front. Plant Sci.">
        <title>Red Clover (Trifolium pratense) and Zigzag Clover (T. medium) - A Picture of Genomic Similarities and Differences.</title>
        <authorList>
            <person name="Dluhosova J."/>
            <person name="Istvanek J."/>
            <person name="Nedelnik J."/>
            <person name="Repkova J."/>
        </authorList>
    </citation>
    <scope>NUCLEOTIDE SEQUENCE [LARGE SCALE GENOMIC DNA]</scope>
    <source>
        <strain evidence="5">cv. 10/8</strain>
        <tissue evidence="4">Leaf</tissue>
    </source>
</reference>
<feature type="domain" description="Major facilitator superfamily (MFS) profile" evidence="3">
    <location>
        <begin position="7"/>
        <end position="79"/>
    </location>
</feature>
<protein>
    <submittedName>
        <fullName evidence="4">Monosaccharide-sensing protein 2-like</fullName>
    </submittedName>
</protein>
<comment type="subcellular location">
    <subcellularLocation>
        <location evidence="1">Membrane</location>
        <topology evidence="1">Multi-pass membrane protein</topology>
    </subcellularLocation>
</comment>
<keyword evidence="5" id="KW-1185">Reference proteome</keyword>
<dbReference type="InterPro" id="IPR050814">
    <property type="entry name" value="Myo-inositol_Transporter"/>
</dbReference>
<evidence type="ECO:0000256" key="1">
    <source>
        <dbReference type="ARBA" id="ARBA00004141"/>
    </source>
</evidence>
<gene>
    <name evidence="4" type="ORF">A2U01_0005093</name>
</gene>
<accession>A0A392M9V4</accession>
<organism evidence="4 5">
    <name type="scientific">Trifolium medium</name>
    <dbReference type="NCBI Taxonomy" id="97028"/>
    <lineage>
        <taxon>Eukaryota</taxon>
        <taxon>Viridiplantae</taxon>
        <taxon>Streptophyta</taxon>
        <taxon>Embryophyta</taxon>
        <taxon>Tracheophyta</taxon>
        <taxon>Spermatophyta</taxon>
        <taxon>Magnoliopsida</taxon>
        <taxon>eudicotyledons</taxon>
        <taxon>Gunneridae</taxon>
        <taxon>Pentapetalae</taxon>
        <taxon>rosids</taxon>
        <taxon>fabids</taxon>
        <taxon>Fabales</taxon>
        <taxon>Fabaceae</taxon>
        <taxon>Papilionoideae</taxon>
        <taxon>50 kb inversion clade</taxon>
        <taxon>NPAAA clade</taxon>
        <taxon>Hologalegina</taxon>
        <taxon>IRL clade</taxon>
        <taxon>Trifolieae</taxon>
        <taxon>Trifolium</taxon>
    </lineage>
</organism>
<proteinExistence type="predicted"/>
<name>A0A392M9V4_9FABA</name>
<comment type="caution">
    <text evidence="4">The sequence shown here is derived from an EMBL/GenBank/DDBJ whole genome shotgun (WGS) entry which is preliminary data.</text>
</comment>
<dbReference type="Proteomes" id="UP000265520">
    <property type="component" value="Unassembled WGS sequence"/>
</dbReference>
<sequence length="79" mass="8198">MKGAVLVAIAASIGNFLQGWDNATIAGSILYIKKDLALQTTMEGLVVAMSLIGATVITTCSGPVSDWLGYLMDLVLALP</sequence>
<dbReference type="PANTHER" id="PTHR48020">
    <property type="entry name" value="PROTON MYO-INOSITOL COTRANSPORTER"/>
    <property type="match status" value="1"/>
</dbReference>
<dbReference type="PROSITE" id="PS50850">
    <property type="entry name" value="MFS"/>
    <property type="match status" value="1"/>
</dbReference>